<dbReference type="EMBL" id="LR699553">
    <property type="protein sequence ID" value="VVD27724.1"/>
    <property type="molecule type" value="Genomic_DNA"/>
</dbReference>
<dbReference type="Proteomes" id="UP000325811">
    <property type="component" value="Chromosome I"/>
</dbReference>
<evidence type="ECO:0000313" key="3">
    <source>
        <dbReference type="Proteomes" id="UP000325811"/>
    </source>
</evidence>
<keyword evidence="1" id="KW-0812">Transmembrane</keyword>
<organism evidence="2 3">
    <name type="scientific">Paraburkholderia dioscoreae</name>
    <dbReference type="NCBI Taxonomy" id="2604047"/>
    <lineage>
        <taxon>Bacteria</taxon>
        <taxon>Pseudomonadati</taxon>
        <taxon>Pseudomonadota</taxon>
        <taxon>Betaproteobacteria</taxon>
        <taxon>Burkholderiales</taxon>
        <taxon>Burkholderiaceae</taxon>
        <taxon>Paraburkholderia</taxon>
    </lineage>
</organism>
<reference evidence="2 3" key="1">
    <citation type="submission" date="2019-08" db="EMBL/GenBank/DDBJ databases">
        <authorList>
            <person name="Herpell B J."/>
        </authorList>
    </citation>
    <scope>NUCLEOTIDE SEQUENCE [LARGE SCALE GENOMIC DNA]</scope>
    <source>
        <strain evidence="3">Msb3</strain>
    </source>
</reference>
<gene>
    <name evidence="2" type="ORF">PDMSB3_1262</name>
</gene>
<keyword evidence="1" id="KW-0472">Membrane</keyword>
<keyword evidence="3" id="KW-1185">Reference proteome</keyword>
<name>A0A5Q4ZBS3_9BURK</name>
<proteinExistence type="predicted"/>
<evidence type="ECO:0000256" key="1">
    <source>
        <dbReference type="SAM" id="Phobius"/>
    </source>
</evidence>
<feature type="transmembrane region" description="Helical" evidence="1">
    <location>
        <begin position="31"/>
        <end position="50"/>
    </location>
</feature>
<evidence type="ECO:0000313" key="2">
    <source>
        <dbReference type="EMBL" id="VVD27724.1"/>
    </source>
</evidence>
<sequence length="64" mass="7304">MYAYGAVACATSAFHRHAAIAKKKYIMRKFIIKRWLKVSLAAILFTLYWTTRKQVGIGPLGCRL</sequence>
<dbReference type="KEGG" id="pdio:PDMSB3_1262"/>
<keyword evidence="1" id="KW-1133">Transmembrane helix</keyword>
<accession>A0A5Q4ZBS3</accession>
<protein>
    <submittedName>
        <fullName evidence="2">Uncharacterized protein</fullName>
    </submittedName>
</protein>
<dbReference type="AlphaFoldDB" id="A0A5Q4ZBS3"/>